<evidence type="ECO:0000256" key="3">
    <source>
        <dbReference type="SAM" id="MobiDB-lite"/>
    </source>
</evidence>
<keyword evidence="2" id="KW-0175">Coiled coil</keyword>
<keyword evidence="6" id="KW-0969">Cilium</keyword>
<name>A0A7Y4NVQ1_9BACT</name>
<evidence type="ECO:0000256" key="1">
    <source>
        <dbReference type="PROSITE-ProRule" id="PRU00473"/>
    </source>
</evidence>
<evidence type="ECO:0000256" key="4">
    <source>
        <dbReference type="SAM" id="Phobius"/>
    </source>
</evidence>
<proteinExistence type="predicted"/>
<dbReference type="AlphaFoldDB" id="A0A7Y4NVQ1"/>
<dbReference type="GO" id="GO:0016020">
    <property type="term" value="C:membrane"/>
    <property type="evidence" value="ECO:0007669"/>
    <property type="project" value="UniProtKB-UniRule"/>
</dbReference>
<protein>
    <submittedName>
        <fullName evidence="6">Flagellar motor protein MotB</fullName>
    </submittedName>
</protein>
<dbReference type="PROSITE" id="PS51123">
    <property type="entry name" value="OMPA_2"/>
    <property type="match status" value="1"/>
</dbReference>
<sequence length="296" mass="31701">METERGRAWVPWLVTALVAVLAGLVLYLSHRSTTRADAEAAVAAARASDAEAAKQQLEAKLAALEAEHAKLSTEKEQLNTEKEQLSQTVQEQEAELARLKATYEDLQDKMKKEIAEGAIRLTQDGGRLQVDLVDKVLFDSGDASISARGQEVLTRLGGVLSKVDDKLIQVTGHTDDSPPTQKLQAIFPTNWELSVARAVNVVRYLQDKGGVPAKRMLAAGYGDTRPLAANASPQGRARNRRIELLLIPEQAARRNPAIAKATPAKATPAKATPVKGAPAKASAVKPAVGKKAQSGR</sequence>
<evidence type="ECO:0000313" key="6">
    <source>
        <dbReference type="EMBL" id="NOK38874.1"/>
    </source>
</evidence>
<feature type="compositionally biased region" description="Low complexity" evidence="3">
    <location>
        <begin position="256"/>
        <end position="296"/>
    </location>
</feature>
<keyword evidence="1 4" id="KW-0472">Membrane</keyword>
<feature type="domain" description="OmpA-like" evidence="5">
    <location>
        <begin position="125"/>
        <end position="250"/>
    </location>
</feature>
<feature type="transmembrane region" description="Helical" evidence="4">
    <location>
        <begin position="12"/>
        <end position="29"/>
    </location>
</feature>
<feature type="region of interest" description="Disordered" evidence="3">
    <location>
        <begin position="255"/>
        <end position="296"/>
    </location>
</feature>
<dbReference type="PANTHER" id="PTHR30329:SF21">
    <property type="entry name" value="LIPOPROTEIN YIAD-RELATED"/>
    <property type="match status" value="1"/>
</dbReference>
<evidence type="ECO:0000313" key="7">
    <source>
        <dbReference type="Proteomes" id="UP000563426"/>
    </source>
</evidence>
<dbReference type="Proteomes" id="UP000563426">
    <property type="component" value="Unassembled WGS sequence"/>
</dbReference>
<gene>
    <name evidence="6" type="ORF">HMI49_37375</name>
</gene>
<keyword evidence="6" id="KW-0966">Cell projection</keyword>
<dbReference type="InterPro" id="IPR050330">
    <property type="entry name" value="Bact_OuterMem_StrucFunc"/>
</dbReference>
<organism evidence="6 7">
    <name type="scientific">Corallococcus exercitus</name>
    <dbReference type="NCBI Taxonomy" id="2316736"/>
    <lineage>
        <taxon>Bacteria</taxon>
        <taxon>Pseudomonadati</taxon>
        <taxon>Myxococcota</taxon>
        <taxon>Myxococcia</taxon>
        <taxon>Myxococcales</taxon>
        <taxon>Cystobacterineae</taxon>
        <taxon>Myxococcaceae</taxon>
        <taxon>Corallococcus</taxon>
    </lineage>
</organism>
<keyword evidence="4" id="KW-0812">Transmembrane</keyword>
<keyword evidence="6" id="KW-0282">Flagellum</keyword>
<dbReference type="Pfam" id="PF00691">
    <property type="entry name" value="OmpA"/>
    <property type="match status" value="1"/>
</dbReference>
<dbReference type="PANTHER" id="PTHR30329">
    <property type="entry name" value="STATOR ELEMENT OF FLAGELLAR MOTOR COMPLEX"/>
    <property type="match status" value="1"/>
</dbReference>
<comment type="caution">
    <text evidence="6">The sequence shown here is derived from an EMBL/GenBank/DDBJ whole genome shotgun (WGS) entry which is preliminary data.</text>
</comment>
<evidence type="ECO:0000256" key="2">
    <source>
        <dbReference type="SAM" id="Coils"/>
    </source>
</evidence>
<dbReference type="Gene3D" id="3.30.1330.60">
    <property type="entry name" value="OmpA-like domain"/>
    <property type="match status" value="1"/>
</dbReference>
<dbReference type="CDD" id="cd07185">
    <property type="entry name" value="OmpA_C-like"/>
    <property type="match status" value="1"/>
</dbReference>
<dbReference type="EMBL" id="JABFJV010000377">
    <property type="protein sequence ID" value="NOK38874.1"/>
    <property type="molecule type" value="Genomic_DNA"/>
</dbReference>
<evidence type="ECO:0000259" key="5">
    <source>
        <dbReference type="PROSITE" id="PS51123"/>
    </source>
</evidence>
<keyword evidence="4" id="KW-1133">Transmembrane helix</keyword>
<dbReference type="SUPFAM" id="SSF103088">
    <property type="entry name" value="OmpA-like"/>
    <property type="match status" value="1"/>
</dbReference>
<keyword evidence="7" id="KW-1185">Reference proteome</keyword>
<reference evidence="6 7" key="1">
    <citation type="submission" date="2020-05" db="EMBL/GenBank/DDBJ databases">
        <authorList>
            <person name="Whitworth D."/>
        </authorList>
    </citation>
    <scope>NUCLEOTIDE SEQUENCE [LARGE SCALE GENOMIC DNA]</scope>
    <source>
        <strain evidence="6 7">AB043B</strain>
    </source>
</reference>
<dbReference type="InterPro" id="IPR036737">
    <property type="entry name" value="OmpA-like_sf"/>
</dbReference>
<dbReference type="InterPro" id="IPR006665">
    <property type="entry name" value="OmpA-like"/>
</dbReference>
<accession>A0A7Y4NVQ1</accession>
<dbReference type="RefSeq" id="WP_171438343.1">
    <property type="nucleotide sequence ID" value="NZ_JABFJV010000377.1"/>
</dbReference>
<feature type="coiled-coil region" evidence="2">
    <location>
        <begin position="40"/>
        <end position="116"/>
    </location>
</feature>